<dbReference type="GO" id="GO:0008234">
    <property type="term" value="F:cysteine-type peptidase activity"/>
    <property type="evidence" value="ECO:0007669"/>
    <property type="project" value="InterPro"/>
</dbReference>
<name>A0A0C2WQY4_AMAMK</name>
<dbReference type="EMBL" id="KN818331">
    <property type="protein sequence ID" value="KIL58693.1"/>
    <property type="molecule type" value="Genomic_DNA"/>
</dbReference>
<dbReference type="InterPro" id="IPR038765">
    <property type="entry name" value="Papain-like_cys_pep_sf"/>
</dbReference>
<feature type="region of interest" description="Disordered" evidence="4">
    <location>
        <begin position="1"/>
        <end position="29"/>
    </location>
</feature>
<evidence type="ECO:0000256" key="1">
    <source>
        <dbReference type="ARBA" id="ARBA00005234"/>
    </source>
</evidence>
<dbReference type="PANTHER" id="PTHR33096">
    <property type="entry name" value="CXC2 DOMAIN-CONTAINING PROTEIN"/>
    <property type="match status" value="1"/>
</dbReference>
<dbReference type="STRING" id="946122.A0A0C2WQY4"/>
<keyword evidence="2" id="KW-0645">Protease</keyword>
<evidence type="ECO:0000256" key="2">
    <source>
        <dbReference type="ARBA" id="ARBA00022670"/>
    </source>
</evidence>
<feature type="region of interest" description="Disordered" evidence="4">
    <location>
        <begin position="261"/>
        <end position="282"/>
    </location>
</feature>
<gene>
    <name evidence="6" type="ORF">M378DRAFT_111782</name>
</gene>
<dbReference type="GO" id="GO:0019783">
    <property type="term" value="F:ubiquitin-like protein peptidase activity"/>
    <property type="evidence" value="ECO:0007669"/>
    <property type="project" value="UniProtKB-ARBA"/>
</dbReference>
<feature type="domain" description="Ubiquitin-like protease family profile" evidence="5">
    <location>
        <begin position="1099"/>
        <end position="1270"/>
    </location>
</feature>
<dbReference type="PROSITE" id="PS50600">
    <property type="entry name" value="ULP_PROTEASE"/>
    <property type="match status" value="1"/>
</dbReference>
<evidence type="ECO:0000256" key="4">
    <source>
        <dbReference type="SAM" id="MobiDB-lite"/>
    </source>
</evidence>
<keyword evidence="3" id="KW-0378">Hydrolase</keyword>
<organism evidence="6 7">
    <name type="scientific">Amanita muscaria (strain Koide BX008)</name>
    <dbReference type="NCBI Taxonomy" id="946122"/>
    <lineage>
        <taxon>Eukaryota</taxon>
        <taxon>Fungi</taxon>
        <taxon>Dikarya</taxon>
        <taxon>Basidiomycota</taxon>
        <taxon>Agaricomycotina</taxon>
        <taxon>Agaricomycetes</taxon>
        <taxon>Agaricomycetidae</taxon>
        <taxon>Agaricales</taxon>
        <taxon>Pluteineae</taxon>
        <taxon>Amanitaceae</taxon>
        <taxon>Amanita</taxon>
    </lineage>
</organism>
<dbReference type="SUPFAM" id="SSF54001">
    <property type="entry name" value="Cysteine proteinases"/>
    <property type="match status" value="1"/>
</dbReference>
<dbReference type="InterPro" id="IPR040521">
    <property type="entry name" value="KDZ"/>
</dbReference>
<evidence type="ECO:0000313" key="6">
    <source>
        <dbReference type="EMBL" id="KIL58693.1"/>
    </source>
</evidence>
<dbReference type="Pfam" id="PF18758">
    <property type="entry name" value="KDZ"/>
    <property type="match status" value="1"/>
</dbReference>
<reference evidence="6 7" key="1">
    <citation type="submission" date="2014-04" db="EMBL/GenBank/DDBJ databases">
        <title>Evolutionary Origins and Diversification of the Mycorrhizal Mutualists.</title>
        <authorList>
            <consortium name="DOE Joint Genome Institute"/>
            <consortium name="Mycorrhizal Genomics Consortium"/>
            <person name="Kohler A."/>
            <person name="Kuo A."/>
            <person name="Nagy L.G."/>
            <person name="Floudas D."/>
            <person name="Copeland A."/>
            <person name="Barry K.W."/>
            <person name="Cichocki N."/>
            <person name="Veneault-Fourrey C."/>
            <person name="LaButti K."/>
            <person name="Lindquist E.A."/>
            <person name="Lipzen A."/>
            <person name="Lundell T."/>
            <person name="Morin E."/>
            <person name="Murat C."/>
            <person name="Riley R."/>
            <person name="Ohm R."/>
            <person name="Sun H."/>
            <person name="Tunlid A."/>
            <person name="Henrissat B."/>
            <person name="Grigoriev I.V."/>
            <person name="Hibbett D.S."/>
            <person name="Martin F."/>
        </authorList>
    </citation>
    <scope>NUCLEOTIDE SEQUENCE [LARGE SCALE GENOMIC DNA]</scope>
    <source>
        <strain evidence="6 7">Koide BX008</strain>
    </source>
</reference>
<dbReference type="Gene3D" id="3.40.395.10">
    <property type="entry name" value="Adenoviral Proteinase, Chain A"/>
    <property type="match status" value="1"/>
</dbReference>
<protein>
    <recommendedName>
        <fullName evidence="5">Ubiquitin-like protease family profile domain-containing protein</fullName>
    </recommendedName>
</protein>
<dbReference type="InterPro" id="IPR003653">
    <property type="entry name" value="Peptidase_C48_C"/>
</dbReference>
<sequence length="1300" mass="146514">MDVDESDINQEYDGSHAASSENVRSHDATKCAGPNTASVLLYQRWRDLLPTLVNPLLSYISASLGKVAVAPQELQSTCQRPSFCTVKSSSVFCLFVDHVSTYNVVACECQTVAQVLVESGLFPSAPLQPRMAILIILLELYHALFERSCDAVNALSSALLTFYKRRGYRVLNTKGETVQDPFRRSLGYAVQWYDCLRLEIDKKTEEILTACDEKCKSVSQASHVGDPAEAVGGRTSYLMSFPSAPSMPSANRQIKIQELQTPQSVQHPRDAQGQSSPVKNNTTGPHLEHTLCDHYLWQLCPACFAGNMHGRPFATSGGDIHVAVNGNFHHRHLASSGDTLHFYDAKHFLQKLEVDLVGERIDKARKAKPKCCASKVPDEAIDACKESYHAAKGDQQNTATRCCDVNGLMALVCRHDIPILFADIDTPGEQQKYAVALIERLFSLLPPSATVVVLYDIGCVLDRSLHTYDILQRDVLARLHLATAAMHAYGHQWACQLVYNPRLQDGLGLTDGEGTERLWSRMRRLIGVERNSARSRRVWLIDRQAMSIAEEHRDQLGDWIARRLRKGVEQYSRHAADVLQDCNVPIKELREEWAAQREAQLSIRAHAPARLKKELNNVFALQSDLDAVDAALSKARAGIKDSGTSGQNALVVMERLTLAHEQLKNEVEALYRALDMPHTIPDLCNVDITFVHTLLLARDLKMNIRKKAIGSFLEWDRLDQAVGGRGQLLGTKLHQQTRSAIAKRKPALMAAIRKYNNYCKTLEDLRPPDSDIPVLRPLPTDLTQLRNNNSELMEDVWVSAMPSKKARWLDELEVREGIRAMLKQQRCLEERRRLGTEADNLCRWFGEELCAAELALRCPEYAQFQVLLKQKREHLLLLKKRWTNPMANTLRFDEHIRTAERLAQEITGVNVPTNYVWLTTITVDNTAEDGEDIMRTSMPEGLDPQETVIADILEEEELEDDDNYGPPSPSETRIRPVQLLPNALRETVPDNVLEGDLAHDAMVIDAVDTEDKRLSHAEDSHSDVEIVGDVNVTMSETAQVMAGELYVHWIEPATSILWDNELCKAFEQLSTVPTTDVIDHAHNANGRVVVKRSDGRVGIIFESEDIKRIAMPRRWLSSDCINGCATLFQAMFSSQKDHAIFSTYSLVHICNNVNDEVLWRNMRGTRFWKRPVWILPIHRESQLHWVLAIVQAADRHITLFDSFSQGPKTWSADIEAITTLIARLAVVAKKNGEQMDVMYHNWSVRSLMSERLQTNQYDCGLWVLMTIAATLRGFDLPRITENDMPQVRTLLSQIILSLSS</sequence>
<dbReference type="Pfam" id="PF02902">
    <property type="entry name" value="Peptidase_C48"/>
    <property type="match status" value="1"/>
</dbReference>
<dbReference type="InParanoid" id="A0A0C2WQY4"/>
<dbReference type="HOGENOM" id="CLU_004552_0_0_1"/>
<evidence type="ECO:0000256" key="3">
    <source>
        <dbReference type="ARBA" id="ARBA00022801"/>
    </source>
</evidence>
<accession>A0A0C2WQY4</accession>
<evidence type="ECO:0000313" key="7">
    <source>
        <dbReference type="Proteomes" id="UP000054549"/>
    </source>
</evidence>
<dbReference type="Proteomes" id="UP000054549">
    <property type="component" value="Unassembled WGS sequence"/>
</dbReference>
<proteinExistence type="inferred from homology"/>
<dbReference type="GO" id="GO:0006508">
    <property type="term" value="P:proteolysis"/>
    <property type="evidence" value="ECO:0007669"/>
    <property type="project" value="UniProtKB-KW"/>
</dbReference>
<keyword evidence="7" id="KW-1185">Reference proteome</keyword>
<feature type="compositionally biased region" description="Acidic residues" evidence="4">
    <location>
        <begin position="1"/>
        <end position="10"/>
    </location>
</feature>
<dbReference type="PANTHER" id="PTHR33096:SF1">
    <property type="entry name" value="CXC1-LIKE CYSTEINE CLUSTER ASSOCIATED WITH KDZ TRANSPOSASES DOMAIN-CONTAINING PROTEIN"/>
    <property type="match status" value="1"/>
</dbReference>
<evidence type="ECO:0000259" key="5">
    <source>
        <dbReference type="PROSITE" id="PS50600"/>
    </source>
</evidence>
<comment type="similarity">
    <text evidence="1">Belongs to the peptidase C48 family.</text>
</comment>
<dbReference type="OrthoDB" id="3253684at2759"/>